<feature type="transmembrane region" description="Helical" evidence="6">
    <location>
        <begin position="164"/>
        <end position="182"/>
    </location>
</feature>
<reference evidence="7 8" key="1">
    <citation type="journal article" date="2022" name="Microbiol. Resour. Announc.">
        <title>Complete Genome Sequence of the Hyperthermophilic and Acidophilic Archaeon Saccharolobus caldissimus Strain HS-3T.</title>
        <authorList>
            <person name="Sakai H.D."/>
            <person name="Kurosawa N."/>
        </authorList>
    </citation>
    <scope>NUCLEOTIDE SEQUENCE [LARGE SCALE GENOMIC DNA]</scope>
    <source>
        <strain evidence="7 8">JCM32116</strain>
    </source>
</reference>
<dbReference type="PIRSF" id="PIRSF006060">
    <property type="entry name" value="AA_transporter"/>
    <property type="match status" value="1"/>
</dbReference>
<dbReference type="AlphaFoldDB" id="A0AAQ4CS52"/>
<feature type="transmembrane region" description="Helical" evidence="6">
    <location>
        <begin position="139"/>
        <end position="157"/>
    </location>
</feature>
<sequence>MQEKVTEKKSGKEKLTFKDLFFISFGGQAPFISLLTFGTVMIVYAGHAASFAMLIATFVVLFNGLVIYFLTKRFKRGGGYYVYAFYSLTSRLGLNTGWNYLLYALAYGGTLLTGGAYVLYTILSTYLTGYLPPIFQYQWFYALIVCIIASSLVIAGIKVSAKYAMVMSLVEMIIIIILSLYFLYDSGWKFYNPIPSNITPTIIEAAVFGLGIPTGYGSIAPLGYEAESKNIGKAAIAVLLFGGLLSTFFFYTLGALGFTGNLVDYLLLKFGLIGTLIITFIALNDGTLGGMTYILANSRTIRAMAEDKILPSFLSKVRKEKPIYAEILVSCIFTAVITLMTYMLGLFVTFSVLGALAGLNNLFVHISANSSLVRVASKRAKKHIHEIIVGIMATLISLGVFFYSLPTFEKYIVYVFFGWIILGFIYAEGLEIIKASGNE</sequence>
<proteinExistence type="predicted"/>
<dbReference type="EMBL" id="AP025226">
    <property type="protein sequence ID" value="BDB98633.1"/>
    <property type="molecule type" value="Genomic_DNA"/>
</dbReference>
<feature type="transmembrane region" description="Helical" evidence="6">
    <location>
        <begin position="236"/>
        <end position="258"/>
    </location>
</feature>
<dbReference type="KEGG" id="scas:SACC_16500"/>
<keyword evidence="4 6" id="KW-1133">Transmembrane helix</keyword>
<dbReference type="InterPro" id="IPR050367">
    <property type="entry name" value="APC_superfamily"/>
</dbReference>
<evidence type="ECO:0000256" key="3">
    <source>
        <dbReference type="ARBA" id="ARBA00022692"/>
    </source>
</evidence>
<keyword evidence="2" id="KW-1003">Cell membrane</keyword>
<dbReference type="PANTHER" id="PTHR42770:SF11">
    <property type="entry name" value="INNER MEMBRANE TRANSPORT PROTEIN YBAT"/>
    <property type="match status" value="1"/>
</dbReference>
<accession>A0AAQ4CS52</accession>
<feature type="transmembrane region" description="Helical" evidence="6">
    <location>
        <begin position="346"/>
        <end position="366"/>
    </location>
</feature>
<keyword evidence="5 6" id="KW-0472">Membrane</keyword>
<evidence type="ECO:0000256" key="4">
    <source>
        <dbReference type="ARBA" id="ARBA00022989"/>
    </source>
</evidence>
<dbReference type="RefSeq" id="WP_229572474.1">
    <property type="nucleotide sequence ID" value="NZ_AP025226.1"/>
</dbReference>
<keyword evidence="3 6" id="KW-0812">Transmembrane</keyword>
<evidence type="ECO:0000313" key="8">
    <source>
        <dbReference type="Proteomes" id="UP001319921"/>
    </source>
</evidence>
<dbReference type="InterPro" id="IPR002293">
    <property type="entry name" value="AA/rel_permease1"/>
</dbReference>
<dbReference type="Pfam" id="PF13520">
    <property type="entry name" value="AA_permease_2"/>
    <property type="match status" value="1"/>
</dbReference>
<dbReference type="PANTHER" id="PTHR42770">
    <property type="entry name" value="AMINO ACID TRANSPORTER-RELATED"/>
    <property type="match status" value="1"/>
</dbReference>
<organism evidence="7 8">
    <name type="scientific">Saccharolobus caldissimus</name>
    <dbReference type="NCBI Taxonomy" id="1702097"/>
    <lineage>
        <taxon>Archaea</taxon>
        <taxon>Thermoproteota</taxon>
        <taxon>Thermoprotei</taxon>
        <taxon>Sulfolobales</taxon>
        <taxon>Sulfolobaceae</taxon>
        <taxon>Saccharolobus</taxon>
    </lineage>
</organism>
<feature type="transmembrane region" description="Helical" evidence="6">
    <location>
        <begin position="387"/>
        <end position="405"/>
    </location>
</feature>
<evidence type="ECO:0000256" key="5">
    <source>
        <dbReference type="ARBA" id="ARBA00023136"/>
    </source>
</evidence>
<feature type="transmembrane region" description="Helical" evidence="6">
    <location>
        <begin position="270"/>
        <end position="296"/>
    </location>
</feature>
<dbReference type="GO" id="GO:0005886">
    <property type="term" value="C:plasma membrane"/>
    <property type="evidence" value="ECO:0007669"/>
    <property type="project" value="UniProtKB-SubCell"/>
</dbReference>
<gene>
    <name evidence="7" type="ORF">SACC_16500</name>
</gene>
<feature type="transmembrane region" description="Helical" evidence="6">
    <location>
        <begin position="323"/>
        <end position="340"/>
    </location>
</feature>
<comment type="subcellular location">
    <subcellularLocation>
        <location evidence="1">Cell membrane</location>
        <topology evidence="1">Multi-pass membrane protein</topology>
    </subcellularLocation>
</comment>
<dbReference type="Proteomes" id="UP001319921">
    <property type="component" value="Chromosome"/>
</dbReference>
<keyword evidence="8" id="KW-1185">Reference proteome</keyword>
<feature type="transmembrane region" description="Helical" evidence="6">
    <location>
        <begin position="100"/>
        <end position="119"/>
    </location>
</feature>
<feature type="transmembrane region" description="Helical" evidence="6">
    <location>
        <begin position="51"/>
        <end position="70"/>
    </location>
</feature>
<evidence type="ECO:0000256" key="2">
    <source>
        <dbReference type="ARBA" id="ARBA00022475"/>
    </source>
</evidence>
<name>A0AAQ4CS52_9CREN</name>
<feature type="transmembrane region" description="Helical" evidence="6">
    <location>
        <begin position="411"/>
        <end position="433"/>
    </location>
</feature>
<evidence type="ECO:0000256" key="1">
    <source>
        <dbReference type="ARBA" id="ARBA00004651"/>
    </source>
</evidence>
<dbReference type="Gene3D" id="1.20.1740.10">
    <property type="entry name" value="Amino acid/polyamine transporter I"/>
    <property type="match status" value="1"/>
</dbReference>
<protein>
    <submittedName>
        <fullName evidence="7">Amino acid permease</fullName>
    </submittedName>
</protein>
<evidence type="ECO:0000313" key="7">
    <source>
        <dbReference type="EMBL" id="BDB98633.1"/>
    </source>
</evidence>
<dbReference type="GO" id="GO:0022857">
    <property type="term" value="F:transmembrane transporter activity"/>
    <property type="evidence" value="ECO:0007669"/>
    <property type="project" value="InterPro"/>
</dbReference>
<dbReference type="GeneID" id="68866385"/>
<feature type="transmembrane region" description="Helical" evidence="6">
    <location>
        <begin position="20"/>
        <end position="45"/>
    </location>
</feature>
<evidence type="ECO:0000256" key="6">
    <source>
        <dbReference type="SAM" id="Phobius"/>
    </source>
</evidence>
<feature type="transmembrane region" description="Helical" evidence="6">
    <location>
        <begin position="202"/>
        <end position="224"/>
    </location>
</feature>